<name>A0AAN5DCG6_9BILA</name>
<proteinExistence type="predicted"/>
<keyword evidence="4" id="KW-1185">Reference proteome</keyword>
<protein>
    <submittedName>
        <fullName evidence="3">Uncharacterized protein</fullName>
    </submittedName>
</protein>
<gene>
    <name evidence="3" type="ORF">PMAYCL1PPCAC_30803</name>
</gene>
<feature type="non-terminal residue" evidence="3">
    <location>
        <position position="114"/>
    </location>
</feature>
<feature type="chain" id="PRO_5042935469" evidence="2">
    <location>
        <begin position="26"/>
        <end position="114"/>
    </location>
</feature>
<reference evidence="4" key="1">
    <citation type="submission" date="2022-10" db="EMBL/GenBank/DDBJ databases">
        <title>Genome assembly of Pristionchus species.</title>
        <authorList>
            <person name="Yoshida K."/>
            <person name="Sommer R.J."/>
        </authorList>
    </citation>
    <scope>NUCLEOTIDE SEQUENCE [LARGE SCALE GENOMIC DNA]</scope>
    <source>
        <strain evidence="4">RS5460</strain>
    </source>
</reference>
<feature type="non-terminal residue" evidence="3">
    <location>
        <position position="1"/>
    </location>
</feature>
<organism evidence="3 4">
    <name type="scientific">Pristionchus mayeri</name>
    <dbReference type="NCBI Taxonomy" id="1317129"/>
    <lineage>
        <taxon>Eukaryota</taxon>
        <taxon>Metazoa</taxon>
        <taxon>Ecdysozoa</taxon>
        <taxon>Nematoda</taxon>
        <taxon>Chromadorea</taxon>
        <taxon>Rhabditida</taxon>
        <taxon>Rhabditina</taxon>
        <taxon>Diplogasteromorpha</taxon>
        <taxon>Diplogasteroidea</taxon>
        <taxon>Neodiplogasteridae</taxon>
        <taxon>Pristionchus</taxon>
    </lineage>
</organism>
<sequence length="114" mass="12262">LTSMQFTRSLLLLALLGLFSASIAAQTARKANQDGTKASRLSQQTAATESTTVIKCGCGCGCGCCGCGCCKRKRRDHSAVVKGNKKNTTARFARIKRSLGMEEPEESKIEKEEE</sequence>
<accession>A0AAN5DCG6</accession>
<evidence type="ECO:0000256" key="2">
    <source>
        <dbReference type="SAM" id="SignalP"/>
    </source>
</evidence>
<keyword evidence="2" id="KW-0732">Signal</keyword>
<dbReference type="Proteomes" id="UP001328107">
    <property type="component" value="Unassembled WGS sequence"/>
</dbReference>
<feature type="region of interest" description="Disordered" evidence="1">
    <location>
        <begin position="94"/>
        <end position="114"/>
    </location>
</feature>
<feature type="signal peptide" evidence="2">
    <location>
        <begin position="1"/>
        <end position="25"/>
    </location>
</feature>
<evidence type="ECO:0000256" key="1">
    <source>
        <dbReference type="SAM" id="MobiDB-lite"/>
    </source>
</evidence>
<comment type="caution">
    <text evidence="3">The sequence shown here is derived from an EMBL/GenBank/DDBJ whole genome shotgun (WGS) entry which is preliminary data.</text>
</comment>
<dbReference type="EMBL" id="BTRK01000006">
    <property type="protein sequence ID" value="GMR60608.1"/>
    <property type="molecule type" value="Genomic_DNA"/>
</dbReference>
<evidence type="ECO:0000313" key="4">
    <source>
        <dbReference type="Proteomes" id="UP001328107"/>
    </source>
</evidence>
<evidence type="ECO:0000313" key="3">
    <source>
        <dbReference type="EMBL" id="GMR60608.1"/>
    </source>
</evidence>
<dbReference type="AlphaFoldDB" id="A0AAN5DCG6"/>